<name>A0ABQ6F5N6_9RHOO</name>
<feature type="domain" description="CBS" evidence="10">
    <location>
        <begin position="215"/>
        <end position="274"/>
    </location>
</feature>
<evidence type="ECO:0000256" key="3">
    <source>
        <dbReference type="ARBA" id="ARBA00022737"/>
    </source>
</evidence>
<dbReference type="InterPro" id="IPR044751">
    <property type="entry name" value="Ion_transp-like_CBS"/>
</dbReference>
<keyword evidence="2 8" id="KW-0812">Transmembrane</keyword>
<evidence type="ECO:0000256" key="2">
    <source>
        <dbReference type="ARBA" id="ARBA00022692"/>
    </source>
</evidence>
<feature type="domain" description="CNNM transmembrane" evidence="11">
    <location>
        <begin position="1"/>
        <end position="196"/>
    </location>
</feature>
<dbReference type="Pfam" id="PF01595">
    <property type="entry name" value="CNNM"/>
    <property type="match status" value="1"/>
</dbReference>
<dbReference type="InterPro" id="IPR036318">
    <property type="entry name" value="FAD-bd_PCMH-like_sf"/>
</dbReference>
<protein>
    <submittedName>
        <fullName evidence="12">Membrane protein</fullName>
    </submittedName>
</protein>
<dbReference type="PROSITE" id="PS51371">
    <property type="entry name" value="CBS"/>
    <property type="match status" value="2"/>
</dbReference>
<dbReference type="PANTHER" id="PTHR22777">
    <property type="entry name" value="HEMOLYSIN-RELATED"/>
    <property type="match status" value="1"/>
</dbReference>
<dbReference type="Gene3D" id="3.10.580.10">
    <property type="entry name" value="CBS-domain"/>
    <property type="match status" value="1"/>
</dbReference>
<dbReference type="SUPFAM" id="SSF56176">
    <property type="entry name" value="FAD-binding/transporter-associated domain-like"/>
    <property type="match status" value="1"/>
</dbReference>
<reference evidence="13" key="1">
    <citation type="journal article" date="2019" name="Int. J. Syst. Evol. Microbiol.">
        <title>The Global Catalogue of Microorganisms (GCM) 10K type strain sequencing project: providing services to taxonomists for standard genome sequencing and annotation.</title>
        <authorList>
            <consortium name="The Broad Institute Genomics Platform"/>
            <consortium name="The Broad Institute Genome Sequencing Center for Infectious Disease"/>
            <person name="Wu L."/>
            <person name="Ma J."/>
        </authorList>
    </citation>
    <scope>NUCLEOTIDE SEQUENCE [LARGE SCALE GENOMIC DNA]</scope>
    <source>
        <strain evidence="13">NBRC 102407</strain>
    </source>
</reference>
<proteinExistence type="predicted"/>
<dbReference type="CDD" id="cd04590">
    <property type="entry name" value="CBS_pair_CorC_HlyC_assoc"/>
    <property type="match status" value="1"/>
</dbReference>
<evidence type="ECO:0000256" key="5">
    <source>
        <dbReference type="ARBA" id="ARBA00023122"/>
    </source>
</evidence>
<evidence type="ECO:0000259" key="10">
    <source>
        <dbReference type="PROSITE" id="PS51371"/>
    </source>
</evidence>
<keyword evidence="6 8" id="KW-0472">Membrane</keyword>
<evidence type="ECO:0000256" key="9">
    <source>
        <dbReference type="SAM" id="Phobius"/>
    </source>
</evidence>
<feature type="transmembrane region" description="Helical" evidence="9">
    <location>
        <begin position="139"/>
        <end position="161"/>
    </location>
</feature>
<keyword evidence="3" id="KW-0677">Repeat</keyword>
<feature type="domain" description="CBS" evidence="10">
    <location>
        <begin position="282"/>
        <end position="338"/>
    </location>
</feature>
<keyword evidence="4 8" id="KW-1133">Transmembrane helix</keyword>
<organism evidence="12 13">
    <name type="scientific">Zoogloea oryzae</name>
    <dbReference type="NCBI Taxonomy" id="310767"/>
    <lineage>
        <taxon>Bacteria</taxon>
        <taxon>Pseudomonadati</taxon>
        <taxon>Pseudomonadota</taxon>
        <taxon>Betaproteobacteria</taxon>
        <taxon>Rhodocyclales</taxon>
        <taxon>Zoogloeaceae</taxon>
        <taxon>Zoogloea</taxon>
    </lineage>
</organism>
<dbReference type="InterPro" id="IPR000644">
    <property type="entry name" value="CBS_dom"/>
</dbReference>
<comment type="subcellular location">
    <subcellularLocation>
        <location evidence="1">Membrane</location>
        <topology evidence="1">Multi-pass membrane protein</topology>
    </subcellularLocation>
</comment>
<dbReference type="Gene3D" id="3.30.465.10">
    <property type="match status" value="1"/>
</dbReference>
<dbReference type="PROSITE" id="PS51846">
    <property type="entry name" value="CNNM"/>
    <property type="match status" value="1"/>
</dbReference>
<dbReference type="Pfam" id="PF00571">
    <property type="entry name" value="CBS"/>
    <property type="match status" value="2"/>
</dbReference>
<dbReference type="RefSeq" id="WP_284186178.1">
    <property type="nucleotide sequence ID" value="NZ_BSPX01000001.1"/>
</dbReference>
<evidence type="ECO:0000256" key="1">
    <source>
        <dbReference type="ARBA" id="ARBA00004141"/>
    </source>
</evidence>
<dbReference type="SMART" id="SM01091">
    <property type="entry name" value="CorC_HlyC"/>
    <property type="match status" value="1"/>
</dbReference>
<dbReference type="InterPro" id="IPR046342">
    <property type="entry name" value="CBS_dom_sf"/>
</dbReference>
<keyword evidence="13" id="KW-1185">Reference proteome</keyword>
<evidence type="ECO:0000256" key="4">
    <source>
        <dbReference type="ARBA" id="ARBA00022989"/>
    </source>
</evidence>
<dbReference type="SUPFAM" id="SSF54631">
    <property type="entry name" value="CBS-domain pair"/>
    <property type="match status" value="1"/>
</dbReference>
<evidence type="ECO:0000259" key="11">
    <source>
        <dbReference type="PROSITE" id="PS51846"/>
    </source>
</evidence>
<keyword evidence="5 7" id="KW-0129">CBS domain</keyword>
<dbReference type="Proteomes" id="UP001157167">
    <property type="component" value="Unassembled WGS sequence"/>
</dbReference>
<dbReference type="InterPro" id="IPR005170">
    <property type="entry name" value="Transptr-assoc_dom"/>
</dbReference>
<evidence type="ECO:0000256" key="7">
    <source>
        <dbReference type="PROSITE-ProRule" id="PRU00703"/>
    </source>
</evidence>
<evidence type="ECO:0000256" key="8">
    <source>
        <dbReference type="PROSITE-ProRule" id="PRU01193"/>
    </source>
</evidence>
<accession>A0ABQ6F5N6</accession>
<evidence type="ECO:0000313" key="13">
    <source>
        <dbReference type="Proteomes" id="UP001157167"/>
    </source>
</evidence>
<feature type="transmembrane region" description="Helical" evidence="9">
    <location>
        <begin position="55"/>
        <end position="78"/>
    </location>
</feature>
<sequence>MDLLLIVLLILLNGVFAMSEMAVVSSRKARLQNLSDDGSLGAEAALKLHQEPSSFLSTIQVGITLVGILSGAIGEAALADPLSEWLGSFAFMEPYARGVALTITVVTLTYFSVVVGELVPKRLALLAPEGIASLMSRPMMILARITHPLVVVLSGSCTVILRLLGARRREEPPVTDDEIKVLMEQGAEAGVFHESEQEIVSNVLRLDEQRISAIMTPRRDMVVVDLEEDEASCWQTIVETPFSRLVVCRDGLEHVVGVLQKSDLLKAALPGGGVTVSDLEALLRPPLYVPESVTTQQLLESFRRARLQFALIVDEYGDVQGLVTLTDVLAAIVGELSVPEAPEDRDMLQREDGSWLVDGDVGIERLKSVLDIGDDLPGEEERSFNTIGGFIMHVLGRIPMATDHFVAAGWRFEVMDMDRNRVDKVLLARVAE</sequence>
<feature type="transmembrane region" description="Helical" evidence="9">
    <location>
        <begin position="99"/>
        <end position="119"/>
    </location>
</feature>
<dbReference type="InterPro" id="IPR002550">
    <property type="entry name" value="CNNM"/>
</dbReference>
<dbReference type="EMBL" id="BSPX01000001">
    <property type="protein sequence ID" value="GLT20556.1"/>
    <property type="molecule type" value="Genomic_DNA"/>
</dbReference>
<evidence type="ECO:0000256" key="6">
    <source>
        <dbReference type="ARBA" id="ARBA00023136"/>
    </source>
</evidence>
<gene>
    <name evidence="12" type="ORF">GCM10007933_00070</name>
</gene>
<dbReference type="InterPro" id="IPR016169">
    <property type="entry name" value="FAD-bd_PCMH_sub2"/>
</dbReference>
<dbReference type="SMART" id="SM00116">
    <property type="entry name" value="CBS"/>
    <property type="match status" value="2"/>
</dbReference>
<dbReference type="PANTHER" id="PTHR22777:SF17">
    <property type="entry name" value="UPF0053 PROTEIN SLL0260"/>
    <property type="match status" value="1"/>
</dbReference>
<evidence type="ECO:0000313" key="12">
    <source>
        <dbReference type="EMBL" id="GLT20556.1"/>
    </source>
</evidence>
<dbReference type="Pfam" id="PF03471">
    <property type="entry name" value="CorC_HlyC"/>
    <property type="match status" value="1"/>
</dbReference>
<comment type="caution">
    <text evidence="12">The sequence shown here is derived from an EMBL/GenBank/DDBJ whole genome shotgun (WGS) entry which is preliminary data.</text>
</comment>